<dbReference type="InterPro" id="IPR013185">
    <property type="entry name" value="Transl_elong_KOW-like"/>
</dbReference>
<dbReference type="NCBIfam" id="NF003392">
    <property type="entry name" value="PRK04542.1"/>
    <property type="match status" value="1"/>
</dbReference>
<keyword evidence="4" id="KW-0251">Elongation factor</keyword>
<dbReference type="SUPFAM" id="SSF50104">
    <property type="entry name" value="Translation proteins SH3-like domain"/>
    <property type="match status" value="1"/>
</dbReference>
<sequence>MKANEIKKGMIIEQDGKKVLIKSIFVQSPHSRGGSTLYKMVGSDINSGQKFERSFKGDEVVQQIDVARRAVQILFHDNDSYTFMDSENYDQFTLATDSLRDEMFFLYDGMEGLSALISDEELLGIELPATLSLEISECAPAMKAASSSARTKPATLSTGLVVQVPEYLTPGELIKINTETREFMSRA</sequence>
<feature type="domain" description="Translation elongation factor P/YeiP central" evidence="3">
    <location>
        <begin position="68"/>
        <end position="123"/>
    </location>
</feature>
<proteinExistence type="inferred from homology"/>
<dbReference type="Pfam" id="PF09285">
    <property type="entry name" value="Elong-fact-P_C"/>
    <property type="match status" value="1"/>
</dbReference>
<dbReference type="Pfam" id="PF08207">
    <property type="entry name" value="EFP_N"/>
    <property type="match status" value="1"/>
</dbReference>
<protein>
    <submittedName>
        <fullName evidence="4">Elongation factor P-like protein</fullName>
    </submittedName>
</protein>
<reference evidence="4" key="1">
    <citation type="submission" date="2018-06" db="EMBL/GenBank/DDBJ databases">
        <authorList>
            <person name="Zhirakovskaya E."/>
        </authorList>
    </citation>
    <scope>NUCLEOTIDE SEQUENCE</scope>
</reference>
<dbReference type="InterPro" id="IPR001059">
    <property type="entry name" value="Transl_elong_P/YeiP_cen"/>
</dbReference>
<dbReference type="InterPro" id="IPR012340">
    <property type="entry name" value="NA-bd_OB-fold"/>
</dbReference>
<evidence type="ECO:0000259" key="2">
    <source>
        <dbReference type="SMART" id="SM00841"/>
    </source>
</evidence>
<dbReference type="GO" id="GO:0005829">
    <property type="term" value="C:cytosol"/>
    <property type="evidence" value="ECO:0007669"/>
    <property type="project" value="UniProtKB-ARBA"/>
</dbReference>
<dbReference type="FunFam" id="2.40.50.140:FF:000004">
    <property type="entry name" value="Elongation factor P"/>
    <property type="match status" value="1"/>
</dbReference>
<keyword evidence="4" id="KW-0648">Protein biosynthesis</keyword>
<dbReference type="PROSITE" id="PS01275">
    <property type="entry name" value="EFP"/>
    <property type="match status" value="1"/>
</dbReference>
<comment type="similarity">
    <text evidence="1">Belongs to the elongation factor P family.</text>
</comment>
<dbReference type="GO" id="GO:0003746">
    <property type="term" value="F:translation elongation factor activity"/>
    <property type="evidence" value="ECO:0007669"/>
    <property type="project" value="UniProtKB-KW"/>
</dbReference>
<dbReference type="SMART" id="SM00841">
    <property type="entry name" value="Elong-fact-P_C"/>
    <property type="match status" value="1"/>
</dbReference>
<dbReference type="InterPro" id="IPR013852">
    <property type="entry name" value="Transl_elong_P/YeiP_CS"/>
</dbReference>
<dbReference type="GO" id="GO:0043043">
    <property type="term" value="P:peptide biosynthetic process"/>
    <property type="evidence" value="ECO:0007669"/>
    <property type="project" value="InterPro"/>
</dbReference>
<dbReference type="CDD" id="cd05794">
    <property type="entry name" value="S1_EF-P_repeat_2"/>
    <property type="match status" value="1"/>
</dbReference>
<dbReference type="PANTHER" id="PTHR30053:SF14">
    <property type="entry name" value="TRANSLATION ELONGATION FACTOR KOW-LIKE DOMAIN-CONTAINING PROTEIN"/>
    <property type="match status" value="1"/>
</dbReference>
<dbReference type="PANTHER" id="PTHR30053">
    <property type="entry name" value="ELONGATION FACTOR P"/>
    <property type="match status" value="1"/>
</dbReference>
<evidence type="ECO:0000313" key="4">
    <source>
        <dbReference type="EMBL" id="VAW53498.1"/>
    </source>
</evidence>
<dbReference type="InterPro" id="IPR008991">
    <property type="entry name" value="Translation_prot_SH3-like_sf"/>
</dbReference>
<organism evidence="4">
    <name type="scientific">hydrothermal vent metagenome</name>
    <dbReference type="NCBI Taxonomy" id="652676"/>
    <lineage>
        <taxon>unclassified sequences</taxon>
        <taxon>metagenomes</taxon>
        <taxon>ecological metagenomes</taxon>
    </lineage>
</organism>
<dbReference type="Gene3D" id="2.40.50.140">
    <property type="entry name" value="Nucleic acid-binding proteins"/>
    <property type="match status" value="2"/>
</dbReference>
<dbReference type="InterPro" id="IPR020599">
    <property type="entry name" value="Transl_elong_fac_P/YeiP"/>
</dbReference>
<dbReference type="HAMAP" id="MF_00646">
    <property type="entry name" value="EFP"/>
    <property type="match status" value="1"/>
</dbReference>
<feature type="domain" description="Elongation factor P C-terminal" evidence="2">
    <location>
        <begin position="131"/>
        <end position="186"/>
    </location>
</feature>
<dbReference type="InterPro" id="IPR014722">
    <property type="entry name" value="Rib_uL2_dom2"/>
</dbReference>
<name>A0A3B0WBZ1_9ZZZZ</name>
<evidence type="ECO:0000259" key="3">
    <source>
        <dbReference type="SMART" id="SM01185"/>
    </source>
</evidence>
<gene>
    <name evidence="4" type="ORF">MNBD_GAMMA05-400</name>
</gene>
<dbReference type="AlphaFoldDB" id="A0A3B0WBZ1"/>
<dbReference type="PIRSF" id="PIRSF005901">
    <property type="entry name" value="EF-P"/>
    <property type="match status" value="1"/>
</dbReference>
<dbReference type="Gene3D" id="2.30.30.30">
    <property type="match status" value="1"/>
</dbReference>
<accession>A0A3B0WBZ1</accession>
<dbReference type="SUPFAM" id="SSF50249">
    <property type="entry name" value="Nucleic acid-binding proteins"/>
    <property type="match status" value="2"/>
</dbReference>
<dbReference type="EMBL" id="UOFE01000034">
    <property type="protein sequence ID" value="VAW53498.1"/>
    <property type="molecule type" value="Genomic_DNA"/>
</dbReference>
<dbReference type="InterPro" id="IPR015365">
    <property type="entry name" value="Elong-fact-P_C"/>
</dbReference>
<dbReference type="SMART" id="SM01185">
    <property type="entry name" value="EFP"/>
    <property type="match status" value="1"/>
</dbReference>
<dbReference type="InterPro" id="IPR011897">
    <property type="entry name" value="Transl_elong_p-like_YeiP"/>
</dbReference>
<evidence type="ECO:0000256" key="1">
    <source>
        <dbReference type="ARBA" id="ARBA00009479"/>
    </source>
</evidence>
<dbReference type="Pfam" id="PF01132">
    <property type="entry name" value="EFP"/>
    <property type="match status" value="1"/>
</dbReference>